<dbReference type="STRING" id="1774969.AUC69_13540"/>
<dbReference type="GO" id="GO:0006824">
    <property type="term" value="P:cobalt ion transport"/>
    <property type="evidence" value="ECO:0007669"/>
    <property type="project" value="UniProtKB-KW"/>
</dbReference>
<comment type="function">
    <text evidence="1">Efflux system for nickel and cobalt.</text>
</comment>
<comment type="subcellular location">
    <subcellularLocation>
        <location evidence="2 13">Cell membrane</location>
        <topology evidence="2 13">Multi-pass membrane protein</topology>
    </subcellularLocation>
</comment>
<gene>
    <name evidence="15" type="ORF">AUC69_13540</name>
</gene>
<evidence type="ECO:0000256" key="11">
    <source>
        <dbReference type="ARBA" id="ARBA00023136"/>
    </source>
</evidence>
<feature type="region of interest" description="Disordered" evidence="14">
    <location>
        <begin position="196"/>
        <end position="219"/>
    </location>
</feature>
<feature type="transmembrane region" description="Helical" evidence="13">
    <location>
        <begin position="315"/>
        <end position="334"/>
    </location>
</feature>
<reference evidence="15 16" key="1">
    <citation type="journal article" date="2016" name="Environ. Microbiol.">
        <title>New Methyloceanibacter diversity from North Sea sediments includes methanotroph containing solely the soluble methane monooxygenase.</title>
        <authorList>
            <person name="Vekeman B."/>
            <person name="Kerckhof F.M."/>
            <person name="Cremers G."/>
            <person name="de Vos P."/>
            <person name="Vandamme P."/>
            <person name="Boon N."/>
            <person name="Op den Camp H.J."/>
            <person name="Heylen K."/>
        </authorList>
    </citation>
    <scope>NUCLEOTIDE SEQUENCE [LARGE SCALE GENOMIC DNA]</scope>
    <source>
        <strain evidence="15 16">R-67175</strain>
    </source>
</reference>
<dbReference type="GO" id="GO:0010045">
    <property type="term" value="P:response to nickel cation"/>
    <property type="evidence" value="ECO:0007669"/>
    <property type="project" value="TreeGrafter"/>
</dbReference>
<keyword evidence="7 13" id="KW-0812">Transmembrane</keyword>
<keyword evidence="10" id="KW-0921">Nickel transport</keyword>
<keyword evidence="12" id="KW-0170">Cobalt</keyword>
<dbReference type="EMBL" id="LPWF01000028">
    <property type="protein sequence ID" value="ODR96634.1"/>
    <property type="molecule type" value="Genomic_DNA"/>
</dbReference>
<accession>A0A1E3VSY7</accession>
<proteinExistence type="inferred from homology"/>
<evidence type="ECO:0000256" key="9">
    <source>
        <dbReference type="ARBA" id="ARBA00023065"/>
    </source>
</evidence>
<keyword evidence="4 13" id="KW-0813">Transport</keyword>
<keyword evidence="5" id="KW-1003">Cell membrane</keyword>
<dbReference type="GO" id="GO:0046583">
    <property type="term" value="F:monoatomic cation efflux transmembrane transporter activity"/>
    <property type="evidence" value="ECO:0007669"/>
    <property type="project" value="TreeGrafter"/>
</dbReference>
<evidence type="ECO:0000313" key="16">
    <source>
        <dbReference type="Proteomes" id="UP000094472"/>
    </source>
</evidence>
<keyword evidence="11 13" id="KW-0472">Membrane</keyword>
<evidence type="ECO:0000256" key="14">
    <source>
        <dbReference type="SAM" id="MobiDB-lite"/>
    </source>
</evidence>
<feature type="transmembrane region" description="Helical" evidence="13">
    <location>
        <begin position="167"/>
        <end position="185"/>
    </location>
</feature>
<evidence type="ECO:0000256" key="5">
    <source>
        <dbReference type="ARBA" id="ARBA00022475"/>
    </source>
</evidence>
<evidence type="ECO:0000256" key="13">
    <source>
        <dbReference type="RuleBase" id="RU362101"/>
    </source>
</evidence>
<feature type="compositionally biased region" description="Basic and acidic residues" evidence="14">
    <location>
        <begin position="198"/>
        <end position="219"/>
    </location>
</feature>
<evidence type="ECO:0000313" key="15">
    <source>
        <dbReference type="EMBL" id="ODR96634.1"/>
    </source>
</evidence>
<keyword evidence="8 13" id="KW-1133">Transmembrane helix</keyword>
<feature type="region of interest" description="Disordered" evidence="14">
    <location>
        <begin position="7"/>
        <end position="36"/>
    </location>
</feature>
<evidence type="ECO:0000256" key="4">
    <source>
        <dbReference type="ARBA" id="ARBA00022448"/>
    </source>
</evidence>
<organism evidence="15 16">
    <name type="scientific">Methyloceanibacter superfactus</name>
    <dbReference type="NCBI Taxonomy" id="1774969"/>
    <lineage>
        <taxon>Bacteria</taxon>
        <taxon>Pseudomonadati</taxon>
        <taxon>Pseudomonadota</taxon>
        <taxon>Alphaproteobacteria</taxon>
        <taxon>Hyphomicrobiales</taxon>
        <taxon>Hyphomicrobiaceae</taxon>
        <taxon>Methyloceanibacter</taxon>
    </lineage>
</organism>
<name>A0A1E3VSY7_9HYPH</name>
<dbReference type="GO" id="GO:0032025">
    <property type="term" value="P:response to cobalt ion"/>
    <property type="evidence" value="ECO:0007669"/>
    <property type="project" value="TreeGrafter"/>
</dbReference>
<keyword evidence="9" id="KW-0406">Ion transport</keyword>
<feature type="transmembrane region" description="Helical" evidence="13">
    <location>
        <begin position="270"/>
        <end position="294"/>
    </location>
</feature>
<dbReference type="InterPro" id="IPR051224">
    <property type="entry name" value="NiCoT_RcnA"/>
</dbReference>
<evidence type="ECO:0000256" key="6">
    <source>
        <dbReference type="ARBA" id="ARBA00022596"/>
    </source>
</evidence>
<feature type="transmembrane region" description="Helical" evidence="13">
    <location>
        <begin position="81"/>
        <end position="103"/>
    </location>
</feature>
<evidence type="ECO:0000256" key="12">
    <source>
        <dbReference type="ARBA" id="ARBA00023285"/>
    </source>
</evidence>
<evidence type="ECO:0000256" key="8">
    <source>
        <dbReference type="ARBA" id="ARBA00022989"/>
    </source>
</evidence>
<dbReference type="GO" id="GO:0005886">
    <property type="term" value="C:plasma membrane"/>
    <property type="evidence" value="ECO:0007669"/>
    <property type="project" value="UniProtKB-SubCell"/>
</dbReference>
<evidence type="ECO:0000256" key="3">
    <source>
        <dbReference type="ARBA" id="ARBA00022426"/>
    </source>
</evidence>
<dbReference type="Proteomes" id="UP000094472">
    <property type="component" value="Unassembled WGS sequence"/>
</dbReference>
<evidence type="ECO:0000256" key="7">
    <source>
        <dbReference type="ARBA" id="ARBA00022692"/>
    </source>
</evidence>
<dbReference type="PANTHER" id="PTHR40659:SF1">
    <property type="entry name" value="NICKEL_COBALT EFFLUX SYSTEM RCNA"/>
    <property type="match status" value="1"/>
</dbReference>
<dbReference type="AlphaFoldDB" id="A0A1E3VSY7"/>
<evidence type="ECO:0000256" key="2">
    <source>
        <dbReference type="ARBA" id="ARBA00004651"/>
    </source>
</evidence>
<dbReference type="GO" id="GO:0015099">
    <property type="term" value="F:nickel cation transmembrane transporter activity"/>
    <property type="evidence" value="ECO:0007669"/>
    <property type="project" value="UniProtKB-UniRule"/>
</dbReference>
<comment type="caution">
    <text evidence="15">The sequence shown here is derived from an EMBL/GenBank/DDBJ whole genome shotgun (WGS) entry which is preliminary data.</text>
</comment>
<feature type="transmembrane region" description="Helical" evidence="13">
    <location>
        <begin position="124"/>
        <end position="147"/>
    </location>
</feature>
<comment type="similarity">
    <text evidence="13">Belongs to the NiCoT transporter (TC 2.A.52) family.</text>
</comment>
<keyword evidence="6" id="KW-0533">Nickel</keyword>
<dbReference type="InterPro" id="IPR011541">
    <property type="entry name" value="Ni/Co_transpt_high_affinity"/>
</dbReference>
<dbReference type="Pfam" id="PF03824">
    <property type="entry name" value="NicO"/>
    <property type="match status" value="1"/>
</dbReference>
<dbReference type="PANTHER" id="PTHR40659">
    <property type="entry name" value="NICKEL/COBALT EFFLUX SYSTEM RCNA"/>
    <property type="match status" value="1"/>
</dbReference>
<keyword evidence="3" id="KW-0171">Cobalt transport</keyword>
<evidence type="ECO:0000256" key="1">
    <source>
        <dbReference type="ARBA" id="ARBA00002510"/>
    </source>
</evidence>
<protein>
    <recommendedName>
        <fullName evidence="13">Nickel/cobalt efflux system</fullName>
    </recommendedName>
</protein>
<keyword evidence="16" id="KW-1185">Reference proteome</keyword>
<evidence type="ECO:0000256" key="10">
    <source>
        <dbReference type="ARBA" id="ARBA00023112"/>
    </source>
</evidence>
<sequence>MLILAAAPASAQTPPPSAFGAPAQQQSPPPAFGGKAAAAPKAAPLRAKGPLGSVLSWVAQTQQTMQRQLATAVKNLKSGNAIGAALFLAGLSFVYGVVHAVGPGHGKAIISSYVVANEETVRRGILISFLAAGLQALTAVALVSLLLVALNATGFQVNAWTNQLETVSYAMIALVGLYLLLTELIRLWRRRQTPQEAAHARHDHDNHDHTHGHDHHHDADGEACNHMVDVADIAGPLSWRKVLAVVVSVGIRPCSGAILVLVFALTQGLFWAGVAATFAMALGTAITVAVLATLALGSRELVLKLGGGNERWAEAVWTTCAIGGALVVLTAGLFCLPRRWVRLDPSNSD</sequence>
<feature type="transmembrane region" description="Helical" evidence="13">
    <location>
        <begin position="242"/>
        <end position="264"/>
    </location>
</feature>